<organism evidence="1 2">
    <name type="scientific">Delitschia confertaspora ATCC 74209</name>
    <dbReference type="NCBI Taxonomy" id="1513339"/>
    <lineage>
        <taxon>Eukaryota</taxon>
        <taxon>Fungi</taxon>
        <taxon>Dikarya</taxon>
        <taxon>Ascomycota</taxon>
        <taxon>Pezizomycotina</taxon>
        <taxon>Dothideomycetes</taxon>
        <taxon>Pleosporomycetidae</taxon>
        <taxon>Pleosporales</taxon>
        <taxon>Delitschiaceae</taxon>
        <taxon>Delitschia</taxon>
    </lineage>
</organism>
<dbReference type="EMBL" id="ML994232">
    <property type="protein sequence ID" value="KAF2197462.1"/>
    <property type="molecule type" value="Genomic_DNA"/>
</dbReference>
<dbReference type="Proteomes" id="UP000799536">
    <property type="component" value="Unassembled WGS sequence"/>
</dbReference>
<sequence length="89" mass="9934">MLLGETFLSFPQFLENNFLFFLPTSHIQSGLSADGIQQGTKDKLHQTNTGSTPVLPQGPLRRLYGCYVRHNAGEQGGLRVEEDHGLHRL</sequence>
<comment type="caution">
    <text evidence="1">The sequence shown here is derived from an EMBL/GenBank/DDBJ whole genome shotgun (WGS) entry which is preliminary data.</text>
</comment>
<evidence type="ECO:0000313" key="2">
    <source>
        <dbReference type="Proteomes" id="UP000799536"/>
    </source>
</evidence>
<reference evidence="1" key="1">
    <citation type="journal article" date="2020" name="Stud. Mycol.">
        <title>101 Dothideomycetes genomes: a test case for predicting lifestyles and emergence of pathogens.</title>
        <authorList>
            <person name="Haridas S."/>
            <person name="Albert R."/>
            <person name="Binder M."/>
            <person name="Bloem J."/>
            <person name="Labutti K."/>
            <person name="Salamov A."/>
            <person name="Andreopoulos B."/>
            <person name="Baker S."/>
            <person name="Barry K."/>
            <person name="Bills G."/>
            <person name="Bluhm B."/>
            <person name="Cannon C."/>
            <person name="Castanera R."/>
            <person name="Culley D."/>
            <person name="Daum C."/>
            <person name="Ezra D."/>
            <person name="Gonzalez J."/>
            <person name="Henrissat B."/>
            <person name="Kuo A."/>
            <person name="Liang C."/>
            <person name="Lipzen A."/>
            <person name="Lutzoni F."/>
            <person name="Magnuson J."/>
            <person name="Mondo S."/>
            <person name="Nolan M."/>
            <person name="Ohm R."/>
            <person name="Pangilinan J."/>
            <person name="Park H.-J."/>
            <person name="Ramirez L."/>
            <person name="Alfaro M."/>
            <person name="Sun H."/>
            <person name="Tritt A."/>
            <person name="Yoshinaga Y."/>
            <person name="Zwiers L.-H."/>
            <person name="Turgeon B."/>
            <person name="Goodwin S."/>
            <person name="Spatafora J."/>
            <person name="Crous P."/>
            <person name="Grigoriev I."/>
        </authorList>
    </citation>
    <scope>NUCLEOTIDE SEQUENCE</scope>
    <source>
        <strain evidence="1">ATCC 74209</strain>
    </source>
</reference>
<protein>
    <submittedName>
        <fullName evidence="1">Uncharacterized protein</fullName>
    </submittedName>
</protein>
<proteinExistence type="predicted"/>
<accession>A0A9P4JDI6</accession>
<gene>
    <name evidence="1" type="ORF">GQ43DRAFT_444237</name>
</gene>
<evidence type="ECO:0000313" key="1">
    <source>
        <dbReference type="EMBL" id="KAF2197462.1"/>
    </source>
</evidence>
<dbReference type="AlphaFoldDB" id="A0A9P4JDI6"/>
<keyword evidence="2" id="KW-1185">Reference proteome</keyword>
<name>A0A9P4JDI6_9PLEO</name>